<protein>
    <recommendedName>
        <fullName evidence="11">Spindle pole body component</fullName>
    </recommendedName>
</protein>
<feature type="region of interest" description="Disordered" evidence="6">
    <location>
        <begin position="209"/>
        <end position="246"/>
    </location>
</feature>
<dbReference type="GO" id="GO:0051011">
    <property type="term" value="F:microtubule minus-end binding"/>
    <property type="evidence" value="ECO:0007669"/>
    <property type="project" value="TreeGrafter"/>
</dbReference>
<comment type="caution">
    <text evidence="9">The sequence shown here is derived from an EMBL/GenBank/DDBJ whole genome shotgun (WGS) entry which is preliminary data.</text>
</comment>
<evidence type="ECO:0008006" key="11">
    <source>
        <dbReference type="Google" id="ProtNLM"/>
    </source>
</evidence>
<name>A0AAD5EC48_UMBRA</name>
<dbReference type="GO" id="GO:0007020">
    <property type="term" value="P:microtubule nucleation"/>
    <property type="evidence" value="ECO:0007669"/>
    <property type="project" value="InterPro"/>
</dbReference>
<feature type="domain" description="Gamma tubulin complex component C-terminal" evidence="7">
    <location>
        <begin position="578"/>
        <end position="891"/>
    </location>
</feature>
<dbReference type="GO" id="GO:0005874">
    <property type="term" value="C:microtubule"/>
    <property type="evidence" value="ECO:0007669"/>
    <property type="project" value="UniProtKB-KW"/>
</dbReference>
<dbReference type="GO" id="GO:0000930">
    <property type="term" value="C:gamma-tubulin complex"/>
    <property type="evidence" value="ECO:0007669"/>
    <property type="project" value="TreeGrafter"/>
</dbReference>
<gene>
    <name evidence="9" type="ORF">K450DRAFT_233650</name>
</gene>
<evidence type="ECO:0000256" key="5">
    <source>
        <dbReference type="ARBA" id="ARBA00023212"/>
    </source>
</evidence>
<dbReference type="GO" id="GO:0005816">
    <property type="term" value="C:spindle pole body"/>
    <property type="evidence" value="ECO:0007669"/>
    <property type="project" value="UniProtKB-ARBA"/>
</dbReference>
<dbReference type="GO" id="GO:0043015">
    <property type="term" value="F:gamma-tubulin binding"/>
    <property type="evidence" value="ECO:0007669"/>
    <property type="project" value="InterPro"/>
</dbReference>
<evidence type="ECO:0000313" key="10">
    <source>
        <dbReference type="Proteomes" id="UP001206595"/>
    </source>
</evidence>
<dbReference type="PANTHER" id="PTHR19302:SF14">
    <property type="entry name" value="GAMMA-TUBULIN COMPLEX COMPONENT 3"/>
    <property type="match status" value="1"/>
</dbReference>
<feature type="compositionally biased region" description="Polar residues" evidence="6">
    <location>
        <begin position="209"/>
        <end position="218"/>
    </location>
</feature>
<organism evidence="9 10">
    <name type="scientific">Umbelopsis ramanniana AG</name>
    <dbReference type="NCBI Taxonomy" id="1314678"/>
    <lineage>
        <taxon>Eukaryota</taxon>
        <taxon>Fungi</taxon>
        <taxon>Fungi incertae sedis</taxon>
        <taxon>Mucoromycota</taxon>
        <taxon>Mucoromycotina</taxon>
        <taxon>Umbelopsidomycetes</taxon>
        <taxon>Umbelopsidales</taxon>
        <taxon>Umbelopsidaceae</taxon>
        <taxon>Umbelopsis</taxon>
    </lineage>
</organism>
<dbReference type="PANTHER" id="PTHR19302">
    <property type="entry name" value="GAMMA TUBULIN COMPLEX PROTEIN"/>
    <property type="match status" value="1"/>
</dbReference>
<dbReference type="FunFam" id="1.20.120.1900:FF:000003">
    <property type="entry name" value="Gamma-tubulin complex component"/>
    <property type="match status" value="1"/>
</dbReference>
<sequence>MNRPEAIRTFFRSSTTSHSAANNSFVDSPSSILSQQSTFDQSARGDSLSKFGKDRLHPPTKSSQALESNNLSVQKGLFQLVQQFLDKKDGRQSAADTQNKERVYERCKSILRSIPRPSTAQDEMHLAGTISRKLSLQSGSSSKQLRFETLLNKLMDQNAVKNKWAILYLLNELSEDNSAADISYRSRSRMPSAAQSDIDSFASQGLPTFTSPHHQTLARTHDGSDTSRSIRRKVSDESDASMDHNLPPAQQLQVGLRTHEAEFSSKQVPEAAILRDIMFIFQGIDGTYIKFDAESDAYVIDDMVGISRSARELIHKLTELGWLYKRIQAFIATNIDNASIGLVGQSFCSSLQREMNDYYKLIAVLEAQISKNEGKDLTFLSDDLDTSLSTNSLTLKRLVVWMRDSLQRLRLMSVLIDACQDQKGGAFVSVIHNYTKHGDPFIQTFISQLLEEVSAPFWEMLRMWIYEGELEDPYEEFFVGCDDSVSEEELWQKKYTFREGMLPSFISNTLAQKIFSIGKSLNFIRYNCHESAVIQERSQGHVQTLRYGNISAVENSIDKAYLDTSRQLLNILKDKFKLMEHLKAFKRYLLLSQGDFIQYLLDTLGSGLSKPANTLFRHNLTGVLEAAIRASNAQYDDPSILARLDVRLLEISPQDLGWDVFTLDYHVDSPINTIFTPQAMQQYLKMFNFLWRLKRVEHSLSAAWRGLVTSGRQYNSIPELARDIRSAQIVITSMIHFTSQLQYYYLFEVLECSWEELSHFIENKCIDLDSLIDAHSRYLTDITTKGFLNGSTNQMFLQNMLLRLFKILDTALQYRTSLDQLIALADYEFTRRDANRHSGIDTSKLLKIRMRLTAGAESFQRETLDLLATLSSYQDDDLRSLSTRLDYNDFYGRSTSTLRAG</sequence>
<dbReference type="RefSeq" id="XP_051446215.1">
    <property type="nucleotide sequence ID" value="XM_051587790.1"/>
</dbReference>
<dbReference type="GO" id="GO:0031122">
    <property type="term" value="P:cytoplasmic microtubule organization"/>
    <property type="evidence" value="ECO:0007669"/>
    <property type="project" value="TreeGrafter"/>
</dbReference>
<keyword evidence="4" id="KW-0493">Microtubule</keyword>
<keyword evidence="10" id="KW-1185">Reference proteome</keyword>
<feature type="domain" description="Gamma tubulin complex component protein N-terminal" evidence="8">
    <location>
        <begin position="274"/>
        <end position="575"/>
    </location>
</feature>
<dbReference type="Pfam" id="PF04130">
    <property type="entry name" value="GCP_C_terminal"/>
    <property type="match status" value="1"/>
</dbReference>
<dbReference type="GO" id="GO:0000922">
    <property type="term" value="C:spindle pole"/>
    <property type="evidence" value="ECO:0007669"/>
    <property type="project" value="InterPro"/>
</dbReference>
<evidence type="ECO:0000259" key="8">
    <source>
        <dbReference type="Pfam" id="PF17681"/>
    </source>
</evidence>
<proteinExistence type="inferred from homology"/>
<evidence type="ECO:0000256" key="1">
    <source>
        <dbReference type="ARBA" id="ARBA00004245"/>
    </source>
</evidence>
<dbReference type="GO" id="GO:0051321">
    <property type="term" value="P:meiotic cell cycle"/>
    <property type="evidence" value="ECO:0007669"/>
    <property type="project" value="TreeGrafter"/>
</dbReference>
<dbReference type="GO" id="GO:0000278">
    <property type="term" value="P:mitotic cell cycle"/>
    <property type="evidence" value="ECO:0007669"/>
    <property type="project" value="TreeGrafter"/>
</dbReference>
<keyword evidence="3" id="KW-0963">Cytoplasm</keyword>
<dbReference type="Gene3D" id="1.20.120.1900">
    <property type="entry name" value="Gamma-tubulin complex, C-terminal domain"/>
    <property type="match status" value="1"/>
</dbReference>
<evidence type="ECO:0000256" key="2">
    <source>
        <dbReference type="ARBA" id="ARBA00010337"/>
    </source>
</evidence>
<keyword evidence="5" id="KW-0206">Cytoskeleton</keyword>
<evidence type="ECO:0000256" key="6">
    <source>
        <dbReference type="SAM" id="MobiDB-lite"/>
    </source>
</evidence>
<dbReference type="Proteomes" id="UP001206595">
    <property type="component" value="Unassembled WGS sequence"/>
</dbReference>
<evidence type="ECO:0000313" key="9">
    <source>
        <dbReference type="EMBL" id="KAI8581211.1"/>
    </source>
</evidence>
<comment type="similarity">
    <text evidence="2">Belongs to the TUBGCP family.</text>
</comment>
<dbReference type="GO" id="GO:0051225">
    <property type="term" value="P:spindle assembly"/>
    <property type="evidence" value="ECO:0007669"/>
    <property type="project" value="TreeGrafter"/>
</dbReference>
<dbReference type="InterPro" id="IPR041470">
    <property type="entry name" value="GCP_N"/>
</dbReference>
<dbReference type="Pfam" id="PF17681">
    <property type="entry name" value="GCP_N_terminal"/>
    <property type="match status" value="1"/>
</dbReference>
<comment type="subcellular location">
    <subcellularLocation>
        <location evidence="1">Cytoplasm</location>
        <location evidence="1">Cytoskeleton</location>
    </subcellularLocation>
</comment>
<dbReference type="InterPro" id="IPR042241">
    <property type="entry name" value="GCP_C_sf"/>
</dbReference>
<evidence type="ECO:0000259" key="7">
    <source>
        <dbReference type="Pfam" id="PF04130"/>
    </source>
</evidence>
<dbReference type="AlphaFoldDB" id="A0AAD5EC48"/>
<dbReference type="EMBL" id="MU620907">
    <property type="protein sequence ID" value="KAI8581211.1"/>
    <property type="molecule type" value="Genomic_DNA"/>
</dbReference>
<feature type="region of interest" description="Disordered" evidence="6">
    <location>
        <begin position="36"/>
        <end position="68"/>
    </location>
</feature>
<evidence type="ECO:0000256" key="3">
    <source>
        <dbReference type="ARBA" id="ARBA00022490"/>
    </source>
</evidence>
<dbReference type="InterPro" id="IPR040457">
    <property type="entry name" value="GCP_C"/>
</dbReference>
<dbReference type="GeneID" id="75913135"/>
<evidence type="ECO:0000256" key="4">
    <source>
        <dbReference type="ARBA" id="ARBA00022701"/>
    </source>
</evidence>
<reference evidence="9" key="2">
    <citation type="journal article" date="2022" name="Proc. Natl. Acad. Sci. U.S.A.">
        <title>Diploid-dominant life cycles characterize the early evolution of Fungi.</title>
        <authorList>
            <person name="Amses K.R."/>
            <person name="Simmons D.R."/>
            <person name="Longcore J.E."/>
            <person name="Mondo S.J."/>
            <person name="Seto K."/>
            <person name="Jeronimo G.H."/>
            <person name="Bonds A.E."/>
            <person name="Quandt C.A."/>
            <person name="Davis W.J."/>
            <person name="Chang Y."/>
            <person name="Federici B.A."/>
            <person name="Kuo A."/>
            <person name="LaButti K."/>
            <person name="Pangilinan J."/>
            <person name="Andreopoulos W."/>
            <person name="Tritt A."/>
            <person name="Riley R."/>
            <person name="Hundley H."/>
            <person name="Johnson J."/>
            <person name="Lipzen A."/>
            <person name="Barry K."/>
            <person name="Lang B.F."/>
            <person name="Cuomo C.A."/>
            <person name="Buchler N.E."/>
            <person name="Grigoriev I.V."/>
            <person name="Spatafora J.W."/>
            <person name="Stajich J.E."/>
            <person name="James T.Y."/>
        </authorList>
    </citation>
    <scope>NUCLEOTIDE SEQUENCE</scope>
    <source>
        <strain evidence="9">AG</strain>
    </source>
</reference>
<accession>A0AAD5EC48</accession>
<reference evidence="9" key="1">
    <citation type="submission" date="2021-06" db="EMBL/GenBank/DDBJ databases">
        <authorList>
            <consortium name="DOE Joint Genome Institute"/>
            <person name="Mondo S.J."/>
            <person name="Amses K.R."/>
            <person name="Simmons D.R."/>
            <person name="Longcore J.E."/>
            <person name="Seto K."/>
            <person name="Alves G.H."/>
            <person name="Bonds A.E."/>
            <person name="Quandt C.A."/>
            <person name="Davis W.J."/>
            <person name="Chang Y."/>
            <person name="Letcher P.M."/>
            <person name="Powell M.J."/>
            <person name="Kuo A."/>
            <person name="Labutti K."/>
            <person name="Pangilinan J."/>
            <person name="Andreopoulos W."/>
            <person name="Tritt A."/>
            <person name="Riley R."/>
            <person name="Hundley H."/>
            <person name="Johnson J."/>
            <person name="Lipzen A."/>
            <person name="Barry K."/>
            <person name="Berbee M.L."/>
            <person name="Buchler N.E."/>
            <person name="Grigoriev I.V."/>
            <person name="Spatafora J.W."/>
            <person name="Stajich J.E."/>
            <person name="James T.Y."/>
        </authorList>
    </citation>
    <scope>NUCLEOTIDE SEQUENCE</scope>
    <source>
        <strain evidence="9">AG</strain>
    </source>
</reference>
<dbReference type="InterPro" id="IPR007259">
    <property type="entry name" value="GCP"/>
</dbReference>